<feature type="compositionally biased region" description="Basic and acidic residues" evidence="1">
    <location>
        <begin position="68"/>
        <end position="79"/>
    </location>
</feature>
<name>A0A0D9Z0F3_9ORYZ</name>
<feature type="compositionally biased region" description="Basic and acidic residues" evidence="1">
    <location>
        <begin position="87"/>
        <end position="101"/>
    </location>
</feature>
<dbReference type="Gramene" id="OGLUM02G39140.1">
    <property type="protein sequence ID" value="OGLUM02G39140.1"/>
    <property type="gene ID" value="OGLUM02G39140"/>
</dbReference>
<dbReference type="EnsemblPlants" id="OGLUM02G39140.1">
    <property type="protein sequence ID" value="OGLUM02G39140.1"/>
    <property type="gene ID" value="OGLUM02G39140"/>
</dbReference>
<organism evidence="2">
    <name type="scientific">Oryza glumipatula</name>
    <dbReference type="NCBI Taxonomy" id="40148"/>
    <lineage>
        <taxon>Eukaryota</taxon>
        <taxon>Viridiplantae</taxon>
        <taxon>Streptophyta</taxon>
        <taxon>Embryophyta</taxon>
        <taxon>Tracheophyta</taxon>
        <taxon>Spermatophyta</taxon>
        <taxon>Magnoliopsida</taxon>
        <taxon>Liliopsida</taxon>
        <taxon>Poales</taxon>
        <taxon>Poaceae</taxon>
        <taxon>BOP clade</taxon>
        <taxon>Oryzoideae</taxon>
        <taxon>Oryzeae</taxon>
        <taxon>Oryzinae</taxon>
        <taxon>Oryza</taxon>
    </lineage>
</organism>
<feature type="region of interest" description="Disordered" evidence="1">
    <location>
        <begin position="68"/>
        <end position="132"/>
    </location>
</feature>
<keyword evidence="3" id="KW-1185">Reference proteome</keyword>
<reference evidence="2" key="1">
    <citation type="submission" date="2015-04" db="UniProtKB">
        <authorList>
            <consortium name="EnsemblPlants"/>
        </authorList>
    </citation>
    <scope>IDENTIFICATION</scope>
</reference>
<reference evidence="2" key="2">
    <citation type="submission" date="2018-05" db="EMBL/GenBank/DDBJ databases">
        <title>OgluRS3 (Oryza glumaepatula Reference Sequence Version 3).</title>
        <authorList>
            <person name="Zhang J."/>
            <person name="Kudrna D."/>
            <person name="Lee S."/>
            <person name="Talag J."/>
            <person name="Welchert J."/>
            <person name="Wing R.A."/>
        </authorList>
    </citation>
    <scope>NUCLEOTIDE SEQUENCE [LARGE SCALE GENOMIC DNA]</scope>
</reference>
<dbReference type="AlphaFoldDB" id="A0A0D9Z0F3"/>
<dbReference type="Proteomes" id="UP000026961">
    <property type="component" value="Chromosome 2"/>
</dbReference>
<proteinExistence type="predicted"/>
<evidence type="ECO:0000313" key="2">
    <source>
        <dbReference type="EnsemblPlants" id="OGLUM02G39140.1"/>
    </source>
</evidence>
<evidence type="ECO:0000313" key="3">
    <source>
        <dbReference type="Proteomes" id="UP000026961"/>
    </source>
</evidence>
<feature type="compositionally biased region" description="Low complexity" evidence="1">
    <location>
        <begin position="110"/>
        <end position="132"/>
    </location>
</feature>
<protein>
    <submittedName>
        <fullName evidence="2">Uncharacterized protein</fullName>
    </submittedName>
</protein>
<dbReference type="HOGENOM" id="CLU_1157953_0_0_1"/>
<sequence>MDRKWREYILEASSRFFFFLARIISNGVSMIYPTNTHIASQDLRGGHFLEDRLKLNLEWLGGGGFSSDKEPLELGKTAERGTLPPSERARPDKFQRKDIPYKKGSNPKLAAAAAAAASSSSPTPSAPSSLFAAPHPGRLSMAAVDIVEVTFEAKKHMGSRHGSLVEDKRKVLGFLVYPMPPEGAFDPSTDPKILKGIKGELESEGTQVRIGSAKTLRKVREKAIRRGADLIVHWITSLCSGSEVTDDSEAEASEQLDGEMTAATFAVSAA</sequence>
<evidence type="ECO:0000256" key="1">
    <source>
        <dbReference type="SAM" id="MobiDB-lite"/>
    </source>
</evidence>
<accession>A0A0D9Z0F3</accession>